<evidence type="ECO:0000256" key="2">
    <source>
        <dbReference type="ARBA" id="ARBA00022833"/>
    </source>
</evidence>
<keyword evidence="1 4" id="KW-0479">Metal-binding</keyword>
<dbReference type="AlphaFoldDB" id="A0A2H5XFW1"/>
<feature type="domain" description="Enoyl reductase (ER)" evidence="5">
    <location>
        <begin position="7"/>
        <end position="336"/>
    </location>
</feature>
<dbReference type="EC" id="1.1.1.401" evidence="6"/>
<comment type="caution">
    <text evidence="6">The sequence shown here is derived from an EMBL/GenBank/DDBJ whole genome shotgun (WGS) entry which is preliminary data.</text>
</comment>
<reference evidence="7" key="1">
    <citation type="submission" date="2017-09" db="EMBL/GenBank/DDBJ databases">
        <title>Metaegenomics of thermophilic ammonia-oxidizing enrichment culture.</title>
        <authorList>
            <person name="Kato S."/>
            <person name="Suzuki K."/>
        </authorList>
    </citation>
    <scope>NUCLEOTIDE SEQUENCE [LARGE SCALE GENOMIC DNA]</scope>
</reference>
<evidence type="ECO:0000256" key="3">
    <source>
        <dbReference type="ARBA" id="ARBA00023002"/>
    </source>
</evidence>
<comment type="cofactor">
    <cofactor evidence="4">
        <name>Zn(2+)</name>
        <dbReference type="ChEBI" id="CHEBI:29105"/>
    </cofactor>
</comment>
<organism evidence="6 7">
    <name type="scientific">Candidatus Fervidibacter japonicus</name>
    <dbReference type="NCBI Taxonomy" id="2035412"/>
    <lineage>
        <taxon>Bacteria</taxon>
        <taxon>Candidatus Fervidibacterota</taxon>
        <taxon>Candidatus Fervidibacter</taxon>
    </lineage>
</organism>
<dbReference type="PROSITE" id="PS00059">
    <property type="entry name" value="ADH_ZINC"/>
    <property type="match status" value="1"/>
</dbReference>
<evidence type="ECO:0000259" key="5">
    <source>
        <dbReference type="SMART" id="SM00829"/>
    </source>
</evidence>
<dbReference type="PANTHER" id="PTHR43401:SF2">
    <property type="entry name" value="L-THREONINE 3-DEHYDROGENASE"/>
    <property type="match status" value="1"/>
</dbReference>
<dbReference type="GO" id="GO:0016491">
    <property type="term" value="F:oxidoreductase activity"/>
    <property type="evidence" value="ECO:0007669"/>
    <property type="project" value="UniProtKB-KW"/>
</dbReference>
<dbReference type="InterPro" id="IPR020843">
    <property type="entry name" value="ER"/>
</dbReference>
<evidence type="ECO:0000256" key="4">
    <source>
        <dbReference type="RuleBase" id="RU361277"/>
    </source>
</evidence>
<keyword evidence="2 4" id="KW-0862">Zinc</keyword>
<name>A0A2H5XFW1_9BACT</name>
<sequence>MKALLYADWERLELTEVPDPQPAPGEVIVRVGHAGICGSELECVVQRHPRRRPPLIMGHEFAGTIVALGDGVTGLCVGQKVAVNPFVVCHTCRWCRIGKSNICERRQLMSMHRPGAFAELVAVPAENCHPLPDIADTCMGAMVEPVANAVHAVRLAGQVLPQRVLVFGAGPIGLVCAQVAKAMGANFVAVVEIAPDRQTIADQFTDAVIDPTQGDFLAQVDALTDGERFDLALDAVGRAQTRRLAVDALHPTGTAVWVGLHDDETLLSGMGIVYGEKRVQGSYAYTDDDFATALQLVVSRRVEVTSWVQEFPLEQGVEVFWRLARGEARHIVKALLRP</sequence>
<dbReference type="Proteomes" id="UP000236173">
    <property type="component" value="Unassembled WGS sequence"/>
</dbReference>
<dbReference type="InterPro" id="IPR013149">
    <property type="entry name" value="ADH-like_C"/>
</dbReference>
<dbReference type="Gene3D" id="3.40.50.720">
    <property type="entry name" value="NAD(P)-binding Rossmann-like Domain"/>
    <property type="match status" value="1"/>
</dbReference>
<keyword evidence="3 6" id="KW-0560">Oxidoreductase</keyword>
<comment type="similarity">
    <text evidence="4">Belongs to the zinc-containing alcohol dehydrogenase family.</text>
</comment>
<dbReference type="SUPFAM" id="SSF50129">
    <property type="entry name" value="GroES-like"/>
    <property type="match status" value="1"/>
</dbReference>
<dbReference type="InterPro" id="IPR050129">
    <property type="entry name" value="Zn_alcohol_dh"/>
</dbReference>
<accession>A0A2H5XFW1</accession>
<proteinExistence type="inferred from homology"/>
<dbReference type="GO" id="GO:0008270">
    <property type="term" value="F:zinc ion binding"/>
    <property type="evidence" value="ECO:0007669"/>
    <property type="project" value="InterPro"/>
</dbReference>
<dbReference type="InterPro" id="IPR011032">
    <property type="entry name" value="GroES-like_sf"/>
</dbReference>
<dbReference type="InterPro" id="IPR002328">
    <property type="entry name" value="ADH_Zn_CS"/>
</dbReference>
<dbReference type="Gene3D" id="3.90.180.10">
    <property type="entry name" value="Medium-chain alcohol dehydrogenases, catalytic domain"/>
    <property type="match status" value="1"/>
</dbReference>
<dbReference type="SMART" id="SM00829">
    <property type="entry name" value="PKS_ER"/>
    <property type="match status" value="1"/>
</dbReference>
<dbReference type="InterPro" id="IPR013154">
    <property type="entry name" value="ADH-like_N"/>
</dbReference>
<dbReference type="EMBL" id="BEHT01000049">
    <property type="protein sequence ID" value="GBD00061.1"/>
    <property type="molecule type" value="Genomic_DNA"/>
</dbReference>
<dbReference type="SUPFAM" id="SSF51735">
    <property type="entry name" value="NAD(P)-binding Rossmann-fold domains"/>
    <property type="match status" value="1"/>
</dbReference>
<dbReference type="Pfam" id="PF08240">
    <property type="entry name" value="ADH_N"/>
    <property type="match status" value="1"/>
</dbReference>
<dbReference type="PANTHER" id="PTHR43401">
    <property type="entry name" value="L-THREONINE 3-DEHYDROGENASE"/>
    <property type="match status" value="1"/>
</dbReference>
<dbReference type="InterPro" id="IPR036291">
    <property type="entry name" value="NAD(P)-bd_dom_sf"/>
</dbReference>
<gene>
    <name evidence="6" type="ORF">HRbin17_02595</name>
</gene>
<evidence type="ECO:0000256" key="1">
    <source>
        <dbReference type="ARBA" id="ARBA00022723"/>
    </source>
</evidence>
<evidence type="ECO:0000313" key="6">
    <source>
        <dbReference type="EMBL" id="GBD00061.1"/>
    </source>
</evidence>
<evidence type="ECO:0000313" key="7">
    <source>
        <dbReference type="Proteomes" id="UP000236173"/>
    </source>
</evidence>
<protein>
    <submittedName>
        <fullName evidence="6">2-dehydro-3-deoxy-L-rhamnonate dehydrogenase (NAD(+))</fullName>
        <ecNumber evidence="6">1.1.1.401</ecNumber>
    </submittedName>
</protein>
<dbReference type="Pfam" id="PF00107">
    <property type="entry name" value="ADH_zinc_N"/>
    <property type="match status" value="1"/>
</dbReference>